<dbReference type="EMBL" id="QGGO01000034">
    <property type="protein sequence ID" value="PWK17624.1"/>
    <property type="molecule type" value="Genomic_DNA"/>
</dbReference>
<evidence type="ECO:0000313" key="2">
    <source>
        <dbReference type="Proteomes" id="UP000245489"/>
    </source>
</evidence>
<dbReference type="Proteomes" id="UP000245489">
    <property type="component" value="Unassembled WGS sequence"/>
</dbReference>
<keyword evidence="2" id="KW-1185">Reference proteome</keyword>
<dbReference type="OrthoDB" id="7058586at2"/>
<organism evidence="1 2">
    <name type="scientific">Arcicella aurantiaca</name>
    <dbReference type="NCBI Taxonomy" id="591202"/>
    <lineage>
        <taxon>Bacteria</taxon>
        <taxon>Pseudomonadati</taxon>
        <taxon>Bacteroidota</taxon>
        <taxon>Cytophagia</taxon>
        <taxon>Cytophagales</taxon>
        <taxon>Flectobacillaceae</taxon>
        <taxon>Arcicella</taxon>
    </lineage>
</organism>
<dbReference type="Pfam" id="PF11066">
    <property type="entry name" value="DUF2867"/>
    <property type="match status" value="1"/>
</dbReference>
<accession>A0A316DHK5</accession>
<comment type="caution">
    <text evidence="1">The sequence shown here is derived from an EMBL/GenBank/DDBJ whole genome shotgun (WGS) entry which is preliminary data.</text>
</comment>
<name>A0A316DHK5_9BACT</name>
<gene>
    <name evidence="1" type="ORF">LV89_04340</name>
</gene>
<protein>
    <submittedName>
        <fullName evidence="1">Uncharacterized protein DUF2867</fullName>
    </submittedName>
</protein>
<dbReference type="InterPro" id="IPR021295">
    <property type="entry name" value="DUF2867"/>
</dbReference>
<sequence length="174" mass="19792">MKISSCSIPNKSLLLKVFPKIDYADSYSVNLPDSLKINARDATRTFFECSPDWVIYLMKLRDKLVGIVGLKTHKNPTEKPDFKKVQFEVGEKYGLFEITNHVDGEIIMGADDKHLNFRVSIMINENSNLSQQLIVSTAVVIHNKFGTGYFKIIAPFHQIVVKSFIKKMAILLIK</sequence>
<dbReference type="RefSeq" id="WP_109744998.1">
    <property type="nucleotide sequence ID" value="NZ_QGGO01000034.1"/>
</dbReference>
<proteinExistence type="predicted"/>
<reference evidence="1 2" key="1">
    <citation type="submission" date="2018-05" db="EMBL/GenBank/DDBJ databases">
        <title>Genomic Encyclopedia of Archaeal and Bacterial Type Strains, Phase II (KMG-II): from individual species to whole genera.</title>
        <authorList>
            <person name="Goeker M."/>
        </authorList>
    </citation>
    <scope>NUCLEOTIDE SEQUENCE [LARGE SCALE GENOMIC DNA]</scope>
    <source>
        <strain evidence="1 2">DSM 22214</strain>
    </source>
</reference>
<dbReference type="AlphaFoldDB" id="A0A316DHK5"/>
<evidence type="ECO:0000313" key="1">
    <source>
        <dbReference type="EMBL" id="PWK17624.1"/>
    </source>
</evidence>